<dbReference type="RefSeq" id="XP_044561110.1">
    <property type="nucleotide sequence ID" value="XM_044707694.1"/>
</dbReference>
<dbReference type="GeneID" id="68111514"/>
<dbReference type="VEuPathDB" id="AmoebaDB:FDP41_004296"/>
<name>A0A6A5BHK9_NAEFO</name>
<organism evidence="1 2">
    <name type="scientific">Naegleria fowleri</name>
    <name type="common">Brain eating amoeba</name>
    <dbReference type="NCBI Taxonomy" id="5763"/>
    <lineage>
        <taxon>Eukaryota</taxon>
        <taxon>Discoba</taxon>
        <taxon>Heterolobosea</taxon>
        <taxon>Tetramitia</taxon>
        <taxon>Eutetramitia</taxon>
        <taxon>Vahlkampfiidae</taxon>
        <taxon>Naegleria</taxon>
    </lineage>
</organism>
<dbReference type="Proteomes" id="UP000444721">
    <property type="component" value="Unassembled WGS sequence"/>
</dbReference>
<gene>
    <name evidence="1" type="ORF">FDP41_004296</name>
</gene>
<protein>
    <recommendedName>
        <fullName evidence="3">CNH domain-containing protein</fullName>
    </recommendedName>
</protein>
<accession>A0A6A5BHK9</accession>
<reference evidence="1 2" key="1">
    <citation type="journal article" date="2019" name="Sci. Rep.">
        <title>Nanopore sequencing improves the draft genome of the human pathogenic amoeba Naegleria fowleri.</title>
        <authorList>
            <person name="Liechti N."/>
            <person name="Schurch N."/>
            <person name="Bruggmann R."/>
            <person name="Wittwer M."/>
        </authorList>
    </citation>
    <scope>NUCLEOTIDE SEQUENCE [LARGE SCALE GENOMIC DNA]</scope>
    <source>
        <strain evidence="1 2">ATCC 30894</strain>
    </source>
</reference>
<dbReference type="SUPFAM" id="SSF50998">
    <property type="entry name" value="Quinoprotein alcohol dehydrogenase-like"/>
    <property type="match status" value="1"/>
</dbReference>
<keyword evidence="2" id="KW-1185">Reference proteome</keyword>
<sequence length="233" mass="26757">MSTQKKLKKIPFSLNFDHEASISISGVFDVRVSHACHCILALVMNQIYCFDLETHQKICSFSAPIEMNSYFDIENYDGKYHDALVYICKLGLFKHDLAKIMKNQNSNEKIWWRQELTQSYCMACSTNFDDFSQNVIYLASAKPEPHIDVLKASTGELMYKIEDPLISVANQLSGVAVNDTNTELVIALQEKCVIKMKRHSQESHQWTSQFSFQRNDLEKVDGLAFDNTSRHII</sequence>
<dbReference type="AlphaFoldDB" id="A0A6A5BHK9"/>
<comment type="caution">
    <text evidence="1">The sequence shown here is derived from an EMBL/GenBank/DDBJ whole genome shotgun (WGS) entry which is preliminary data.</text>
</comment>
<proteinExistence type="predicted"/>
<dbReference type="InterPro" id="IPR011047">
    <property type="entry name" value="Quinoprotein_ADH-like_sf"/>
</dbReference>
<evidence type="ECO:0000313" key="1">
    <source>
        <dbReference type="EMBL" id="KAF0976397.1"/>
    </source>
</evidence>
<dbReference type="EMBL" id="VFQX01000037">
    <property type="protein sequence ID" value="KAF0976397.1"/>
    <property type="molecule type" value="Genomic_DNA"/>
</dbReference>
<dbReference type="VEuPathDB" id="AmoebaDB:NfTy_084520"/>
<evidence type="ECO:0008006" key="3">
    <source>
        <dbReference type="Google" id="ProtNLM"/>
    </source>
</evidence>
<dbReference type="VEuPathDB" id="AmoebaDB:NF0065920"/>
<evidence type="ECO:0000313" key="2">
    <source>
        <dbReference type="Proteomes" id="UP000444721"/>
    </source>
</evidence>